<dbReference type="Proteomes" id="UP000436088">
    <property type="component" value="Unassembled WGS sequence"/>
</dbReference>
<dbReference type="GO" id="GO:0004857">
    <property type="term" value="F:enzyme inhibitor activity"/>
    <property type="evidence" value="ECO:0007669"/>
    <property type="project" value="InterPro"/>
</dbReference>
<keyword evidence="1" id="KW-0732">Signal</keyword>
<dbReference type="InterPro" id="IPR006501">
    <property type="entry name" value="Pectinesterase_inhib_dom"/>
</dbReference>
<dbReference type="InterPro" id="IPR035513">
    <property type="entry name" value="Invertase/methylesterase_inhib"/>
</dbReference>
<accession>A0A6A2Y7Y6</accession>
<organism evidence="3 4">
    <name type="scientific">Hibiscus syriacus</name>
    <name type="common">Rose of Sharon</name>
    <dbReference type="NCBI Taxonomy" id="106335"/>
    <lineage>
        <taxon>Eukaryota</taxon>
        <taxon>Viridiplantae</taxon>
        <taxon>Streptophyta</taxon>
        <taxon>Embryophyta</taxon>
        <taxon>Tracheophyta</taxon>
        <taxon>Spermatophyta</taxon>
        <taxon>Magnoliopsida</taxon>
        <taxon>eudicotyledons</taxon>
        <taxon>Gunneridae</taxon>
        <taxon>Pentapetalae</taxon>
        <taxon>rosids</taxon>
        <taxon>malvids</taxon>
        <taxon>Malvales</taxon>
        <taxon>Malvaceae</taxon>
        <taxon>Malvoideae</taxon>
        <taxon>Hibiscus</taxon>
    </lineage>
</organism>
<dbReference type="Gene3D" id="1.20.140.40">
    <property type="entry name" value="Invertase/pectin methylesterase inhibitor family protein"/>
    <property type="match status" value="1"/>
</dbReference>
<comment type="caution">
    <text evidence="3">The sequence shown here is derived from an EMBL/GenBank/DDBJ whole genome shotgun (WGS) entry which is preliminary data.</text>
</comment>
<feature type="chain" id="PRO_5025636555" description="Pectinesterase inhibitor domain-containing protein" evidence="1">
    <location>
        <begin position="19"/>
        <end position="170"/>
    </location>
</feature>
<evidence type="ECO:0000256" key="1">
    <source>
        <dbReference type="SAM" id="SignalP"/>
    </source>
</evidence>
<keyword evidence="4" id="KW-1185">Reference proteome</keyword>
<dbReference type="SUPFAM" id="SSF101148">
    <property type="entry name" value="Plant invertase/pectin methylesterase inhibitor"/>
    <property type="match status" value="1"/>
</dbReference>
<feature type="domain" description="Pectinesterase inhibitor" evidence="2">
    <location>
        <begin position="50"/>
        <end position="151"/>
    </location>
</feature>
<gene>
    <name evidence="3" type="ORF">F3Y22_tig00112231pilonHSYRG00391</name>
</gene>
<feature type="signal peptide" evidence="1">
    <location>
        <begin position="1"/>
        <end position="18"/>
    </location>
</feature>
<evidence type="ECO:0000313" key="4">
    <source>
        <dbReference type="Proteomes" id="UP000436088"/>
    </source>
</evidence>
<proteinExistence type="predicted"/>
<dbReference type="Pfam" id="PF04043">
    <property type="entry name" value="PMEI"/>
    <property type="match status" value="1"/>
</dbReference>
<reference evidence="3" key="1">
    <citation type="submission" date="2019-09" db="EMBL/GenBank/DDBJ databases">
        <title>Draft genome information of white flower Hibiscus syriacus.</title>
        <authorList>
            <person name="Kim Y.-M."/>
        </authorList>
    </citation>
    <scope>NUCLEOTIDE SEQUENCE [LARGE SCALE GENOMIC DNA]</scope>
    <source>
        <strain evidence="3">YM2019G1</strain>
    </source>
</reference>
<dbReference type="AlphaFoldDB" id="A0A6A2Y7Y6"/>
<sequence>MVLVLLFHCIILFNPVTCISPQPLVSAPNTIAALVPTPIPQSSTVASNPQIRTICAKTFYPRLCLRFIVPFFSGKTDPQSVVVMLIRSMTERTKRAIKIATKMAADPVYSDDPMLMSGFNGCREQYDDALVALKEDMDAVLVGEIETVETWFLRPITIMKYVIMFYEEPG</sequence>
<dbReference type="CDD" id="cd15800">
    <property type="entry name" value="PMEI-like_2"/>
    <property type="match status" value="1"/>
</dbReference>
<dbReference type="EMBL" id="VEPZ02001525">
    <property type="protein sequence ID" value="KAE8669559.1"/>
    <property type="molecule type" value="Genomic_DNA"/>
</dbReference>
<name>A0A6A2Y7Y6_HIBSY</name>
<dbReference type="OrthoDB" id="770764at2759"/>
<evidence type="ECO:0000313" key="3">
    <source>
        <dbReference type="EMBL" id="KAE8669559.1"/>
    </source>
</evidence>
<protein>
    <recommendedName>
        <fullName evidence="2">Pectinesterase inhibitor domain-containing protein</fullName>
    </recommendedName>
</protein>
<evidence type="ECO:0000259" key="2">
    <source>
        <dbReference type="Pfam" id="PF04043"/>
    </source>
</evidence>